<dbReference type="PANTHER" id="PTHR42709:SF6">
    <property type="entry name" value="UNDECAPRENYL PHOSPHATE TRANSPORTER A"/>
    <property type="match status" value="1"/>
</dbReference>
<protein>
    <submittedName>
        <fullName evidence="9">SNARE associated Golgi protein-like protein</fullName>
    </submittedName>
</protein>
<name>F6DRM6_DESRL</name>
<evidence type="ECO:0000256" key="2">
    <source>
        <dbReference type="ARBA" id="ARBA00010792"/>
    </source>
</evidence>
<evidence type="ECO:0000259" key="8">
    <source>
        <dbReference type="Pfam" id="PF09335"/>
    </source>
</evidence>
<evidence type="ECO:0000256" key="1">
    <source>
        <dbReference type="ARBA" id="ARBA00004651"/>
    </source>
</evidence>
<reference evidence="10" key="1">
    <citation type="submission" date="2011-05" db="EMBL/GenBank/DDBJ databases">
        <title>Complete sequence of Desulfotomaculum ruminis DSM 2154.</title>
        <authorList>
            <person name="Lucas S."/>
            <person name="Copeland A."/>
            <person name="Lapidus A."/>
            <person name="Cheng J.-F."/>
            <person name="Goodwin L."/>
            <person name="Pitluck S."/>
            <person name="Lu M."/>
            <person name="Detter J.C."/>
            <person name="Han C."/>
            <person name="Tapia R."/>
            <person name="Land M."/>
            <person name="Hauser L."/>
            <person name="Kyrpides N."/>
            <person name="Ivanova N."/>
            <person name="Mikhailova N."/>
            <person name="Pagani I."/>
            <person name="Stams A.J.M."/>
            <person name="Plugge C.M."/>
            <person name="Muyzer G."/>
            <person name="Kuever J."/>
            <person name="Parshina S.N."/>
            <person name="Ivanova A.E."/>
            <person name="Nazina T.N."/>
            <person name="Brambilla E."/>
            <person name="Spring S."/>
            <person name="Klenk H.-P."/>
            <person name="Woyke T."/>
        </authorList>
    </citation>
    <scope>NUCLEOTIDE SEQUENCE [LARGE SCALE GENOMIC DNA]</scope>
    <source>
        <strain evidence="10">ATCC 23193 / DSM 2154 / NCIB 8452 / DL</strain>
    </source>
</reference>
<feature type="domain" description="VTT" evidence="8">
    <location>
        <begin position="37"/>
        <end position="162"/>
    </location>
</feature>
<dbReference type="AlphaFoldDB" id="F6DRM6"/>
<dbReference type="KEGG" id="dru:Desru_0494"/>
<feature type="transmembrane region" description="Helical" evidence="7">
    <location>
        <begin position="175"/>
        <end position="196"/>
    </location>
</feature>
<evidence type="ECO:0000313" key="9">
    <source>
        <dbReference type="EMBL" id="AEG58780.1"/>
    </source>
</evidence>
<evidence type="ECO:0000256" key="3">
    <source>
        <dbReference type="ARBA" id="ARBA00022475"/>
    </source>
</evidence>
<evidence type="ECO:0000256" key="6">
    <source>
        <dbReference type="ARBA" id="ARBA00023136"/>
    </source>
</evidence>
<feature type="transmembrane region" description="Helical" evidence="7">
    <location>
        <begin position="57"/>
        <end position="78"/>
    </location>
</feature>
<dbReference type="PANTHER" id="PTHR42709">
    <property type="entry name" value="ALKALINE PHOSPHATASE LIKE PROTEIN"/>
    <property type="match status" value="1"/>
</dbReference>
<dbReference type="STRING" id="696281.Desru_0494"/>
<dbReference type="InterPro" id="IPR032816">
    <property type="entry name" value="VTT_dom"/>
</dbReference>
<dbReference type="EMBL" id="CP002780">
    <property type="protein sequence ID" value="AEG58780.1"/>
    <property type="molecule type" value="Genomic_DNA"/>
</dbReference>
<comment type="subcellular location">
    <subcellularLocation>
        <location evidence="1">Cell membrane</location>
        <topology evidence="1">Multi-pass membrane protein</topology>
    </subcellularLocation>
</comment>
<dbReference type="InterPro" id="IPR051311">
    <property type="entry name" value="DedA_domain"/>
</dbReference>
<reference evidence="9 10" key="2">
    <citation type="journal article" date="2012" name="Stand. Genomic Sci.">
        <title>Complete genome sequence of the sulfate-reducing firmicute Desulfotomaculum ruminis type strain (DL(T)).</title>
        <authorList>
            <person name="Spring S."/>
            <person name="Visser M."/>
            <person name="Lu M."/>
            <person name="Copeland A."/>
            <person name="Lapidus A."/>
            <person name="Lucas S."/>
            <person name="Cheng J.F."/>
            <person name="Han C."/>
            <person name="Tapia R."/>
            <person name="Goodwin L.A."/>
            <person name="Pitluck S."/>
            <person name="Ivanova N."/>
            <person name="Land M."/>
            <person name="Hauser L."/>
            <person name="Larimer F."/>
            <person name="Rohde M."/>
            <person name="Goker M."/>
            <person name="Detter J.C."/>
            <person name="Kyrpides N.C."/>
            <person name="Woyke T."/>
            <person name="Schaap P.J."/>
            <person name="Plugge C.M."/>
            <person name="Muyzer G."/>
            <person name="Kuever J."/>
            <person name="Pereira I.A."/>
            <person name="Parshina S.N."/>
            <person name="Bernier-Latmani R."/>
            <person name="Stams A.J."/>
            <person name="Klenk H.P."/>
        </authorList>
    </citation>
    <scope>NUCLEOTIDE SEQUENCE [LARGE SCALE GENOMIC DNA]</scope>
    <source>
        <strain evidence="10">ATCC 23193 / DSM 2154 / NCIB 8452 / DL</strain>
    </source>
</reference>
<evidence type="ECO:0000256" key="5">
    <source>
        <dbReference type="ARBA" id="ARBA00022989"/>
    </source>
</evidence>
<keyword evidence="4 7" id="KW-0812">Transmembrane</keyword>
<organism evidence="9 10">
    <name type="scientific">Desulforamulus ruminis (strain ATCC 23193 / DSM 2154 / NCIMB 8452 / DL)</name>
    <name type="common">Desulfotomaculum ruminis</name>
    <dbReference type="NCBI Taxonomy" id="696281"/>
    <lineage>
        <taxon>Bacteria</taxon>
        <taxon>Bacillati</taxon>
        <taxon>Bacillota</taxon>
        <taxon>Clostridia</taxon>
        <taxon>Eubacteriales</taxon>
        <taxon>Peptococcaceae</taxon>
        <taxon>Desulforamulus</taxon>
    </lineage>
</organism>
<comment type="similarity">
    <text evidence="2">Belongs to the DedA family.</text>
</comment>
<dbReference type="HOGENOM" id="CLU_044208_1_2_9"/>
<sequence>MQQLIHYFSDLAITLIETFHYWGIFIGMVIESACIPLPSEVIMLFGGFLVALGKFNYWYVVAAGVLGNIVGSVITYWIGASGGRAFVCQYGRYFFINVKHMEKADVWFNRYGGRAVFFGRNLPVIRTFISLPAGIARMNFGKFFILTFTGCIPWNMALTYLGLKLGKNWHIVEAYTRPISYSIVALILLAIGYFLYKSTRKPELQDTRKHPRS</sequence>
<evidence type="ECO:0000313" key="10">
    <source>
        <dbReference type="Proteomes" id="UP000009234"/>
    </source>
</evidence>
<dbReference type="eggNOG" id="COG0586">
    <property type="taxonomic scope" value="Bacteria"/>
</dbReference>
<feature type="transmembrane region" description="Helical" evidence="7">
    <location>
        <begin position="21"/>
        <end position="51"/>
    </location>
</feature>
<dbReference type="Pfam" id="PF09335">
    <property type="entry name" value="VTT_dom"/>
    <property type="match status" value="1"/>
</dbReference>
<dbReference type="Proteomes" id="UP000009234">
    <property type="component" value="Chromosome"/>
</dbReference>
<keyword evidence="5 7" id="KW-1133">Transmembrane helix</keyword>
<feature type="transmembrane region" description="Helical" evidence="7">
    <location>
        <begin position="143"/>
        <end position="163"/>
    </location>
</feature>
<keyword evidence="3" id="KW-1003">Cell membrane</keyword>
<evidence type="ECO:0000256" key="4">
    <source>
        <dbReference type="ARBA" id="ARBA00022692"/>
    </source>
</evidence>
<evidence type="ECO:0000256" key="7">
    <source>
        <dbReference type="SAM" id="Phobius"/>
    </source>
</evidence>
<keyword evidence="10" id="KW-1185">Reference proteome</keyword>
<keyword evidence="6 7" id="KW-0472">Membrane</keyword>
<dbReference type="GO" id="GO:0005886">
    <property type="term" value="C:plasma membrane"/>
    <property type="evidence" value="ECO:0007669"/>
    <property type="project" value="UniProtKB-SubCell"/>
</dbReference>
<gene>
    <name evidence="9" type="ordered locus">Desru_0494</name>
</gene>
<accession>F6DRM6</accession>
<proteinExistence type="inferred from homology"/>